<gene>
    <name evidence="6" type="ORF">DT076_09410</name>
</gene>
<evidence type="ECO:0000256" key="2">
    <source>
        <dbReference type="ARBA" id="ARBA00008520"/>
    </source>
</evidence>
<dbReference type="InterPro" id="IPR006059">
    <property type="entry name" value="SBP"/>
</dbReference>
<dbReference type="RefSeq" id="WP_114126427.1">
    <property type="nucleotide sequence ID" value="NZ_QOUI01000005.1"/>
</dbReference>
<dbReference type="PANTHER" id="PTHR43649">
    <property type="entry name" value="ARABINOSE-BINDING PROTEIN-RELATED"/>
    <property type="match status" value="1"/>
</dbReference>
<evidence type="ECO:0000256" key="1">
    <source>
        <dbReference type="ARBA" id="ARBA00004196"/>
    </source>
</evidence>
<evidence type="ECO:0000313" key="6">
    <source>
        <dbReference type="EMBL" id="RCK69666.1"/>
    </source>
</evidence>
<comment type="similarity">
    <text evidence="2">Belongs to the bacterial solute-binding protein 1 family.</text>
</comment>
<dbReference type="InterPro" id="IPR050490">
    <property type="entry name" value="Bact_solute-bd_prot1"/>
</dbReference>
<dbReference type="EMBL" id="QOUI01000005">
    <property type="protein sequence ID" value="RCK69666.1"/>
    <property type="molecule type" value="Genomic_DNA"/>
</dbReference>
<keyword evidence="7" id="KW-1185">Reference proteome</keyword>
<proteinExistence type="inferred from homology"/>
<dbReference type="SUPFAM" id="SSF53850">
    <property type="entry name" value="Periplasmic binding protein-like II"/>
    <property type="match status" value="1"/>
</dbReference>
<evidence type="ECO:0000256" key="5">
    <source>
        <dbReference type="SAM" id="SignalP"/>
    </source>
</evidence>
<feature type="chain" id="PRO_5039691517" evidence="5">
    <location>
        <begin position="37"/>
        <end position="549"/>
    </location>
</feature>
<evidence type="ECO:0000256" key="4">
    <source>
        <dbReference type="ARBA" id="ARBA00022729"/>
    </source>
</evidence>
<comment type="caution">
    <text evidence="6">The sequence shown here is derived from an EMBL/GenBank/DDBJ whole genome shotgun (WGS) entry which is preliminary data.</text>
</comment>
<evidence type="ECO:0000313" key="7">
    <source>
        <dbReference type="Proteomes" id="UP000252770"/>
    </source>
</evidence>
<comment type="subcellular location">
    <subcellularLocation>
        <location evidence="1">Cell envelope</location>
    </subcellularLocation>
</comment>
<sequence>MSTHRPAPARIVLNRRTLFGAAGVGLSALAVPGLSACGGGTAAPTEQVAVSTEVLPRHIPITIAEPDIPGVNGSVPGYTSLPTELVRSVTTPPGDGRTIRAMTPLWGTIPPADGNQYYEAVNEMIGNTIEFQITDGNVYADKLATVLASPRDVPDWVQIPQWNFPSRFGSEIVGNVFADLTPYLAGDAVSKYPNLANIPTDAWRSCVFNGKLYGIPYPDTPIRDALYYRDDLLAERGIDPQVGSAEELLALAKEINDPGANRWAAEDLWSAIAIAFGVPPKWKVVDGRLVHRVETEEYRAALDFNRQMFEAGVVHPDAVAAQESEAKARFQSGRSLLLADGVGGWHEALRDNLANNPDYSQKAFAPFAGQGGQPILWRGPGASMFSFVKQTDDTSMIEQILASANVLAAPFGTEEFSVINNGVEGVHYTPGPGGVPQPTELAAVELQPTYIFLADPPVVEAKVQYPGFVEEYCSWMADAAQYLQEPPLYGVQITEPPQYASLAQPFEDLEADIPRGRKSLDDLDAAVENWRSSGGEELRAFYQGLLDQQ</sequence>
<dbReference type="AlphaFoldDB" id="A0A367YUV1"/>
<dbReference type="Gene3D" id="3.40.190.10">
    <property type="entry name" value="Periplasmic binding protein-like II"/>
    <property type="match status" value="2"/>
</dbReference>
<dbReference type="Proteomes" id="UP000252770">
    <property type="component" value="Unassembled WGS sequence"/>
</dbReference>
<dbReference type="InterPro" id="IPR006311">
    <property type="entry name" value="TAT_signal"/>
</dbReference>
<accession>A0A367YUV1</accession>
<keyword evidence="4 5" id="KW-0732">Signal</keyword>
<dbReference type="PROSITE" id="PS51318">
    <property type="entry name" value="TAT"/>
    <property type="match status" value="1"/>
</dbReference>
<dbReference type="Pfam" id="PF01547">
    <property type="entry name" value="SBP_bac_1"/>
    <property type="match status" value="1"/>
</dbReference>
<dbReference type="GO" id="GO:0030313">
    <property type="term" value="C:cell envelope"/>
    <property type="evidence" value="ECO:0007669"/>
    <property type="project" value="UniProtKB-SubCell"/>
</dbReference>
<organism evidence="6 7">
    <name type="scientific">Desertihabitans brevis</name>
    <dbReference type="NCBI Taxonomy" id="2268447"/>
    <lineage>
        <taxon>Bacteria</taxon>
        <taxon>Bacillati</taxon>
        <taxon>Actinomycetota</taxon>
        <taxon>Actinomycetes</taxon>
        <taxon>Propionibacteriales</taxon>
        <taxon>Propionibacteriaceae</taxon>
        <taxon>Desertihabitans</taxon>
    </lineage>
</organism>
<dbReference type="PANTHER" id="PTHR43649:SF31">
    <property type="entry name" value="SN-GLYCEROL-3-PHOSPHATE-BINDING PERIPLASMIC PROTEIN UGPB"/>
    <property type="match status" value="1"/>
</dbReference>
<name>A0A367YUV1_9ACTN</name>
<keyword evidence="3" id="KW-0813">Transport</keyword>
<protein>
    <submittedName>
        <fullName evidence="6">Extracellular solute-binding protein</fullName>
    </submittedName>
</protein>
<evidence type="ECO:0000256" key="3">
    <source>
        <dbReference type="ARBA" id="ARBA00022448"/>
    </source>
</evidence>
<feature type="signal peptide" evidence="5">
    <location>
        <begin position="1"/>
        <end position="36"/>
    </location>
</feature>
<reference evidence="6 7" key="1">
    <citation type="submission" date="2018-07" db="EMBL/GenBank/DDBJ databases">
        <title>Desertimonas flava gen. nov. sp. nov.</title>
        <authorList>
            <person name="Liu S."/>
        </authorList>
    </citation>
    <scope>NUCLEOTIDE SEQUENCE [LARGE SCALE GENOMIC DNA]</scope>
    <source>
        <strain evidence="6 7">16Sb5-5</strain>
    </source>
</reference>